<protein>
    <recommendedName>
        <fullName evidence="3">S-layer family duplication domain-containing protein</fullName>
    </recommendedName>
</protein>
<organism evidence="4 5">
    <name type="scientific">Methanimicrococcus hongohii</name>
    <dbReference type="NCBI Taxonomy" id="3028295"/>
    <lineage>
        <taxon>Archaea</taxon>
        <taxon>Methanobacteriati</taxon>
        <taxon>Methanobacteriota</taxon>
        <taxon>Stenosarchaea group</taxon>
        <taxon>Methanomicrobia</taxon>
        <taxon>Methanosarcinales</taxon>
        <taxon>Methanosarcinaceae</taxon>
        <taxon>Methanimicrococcus</taxon>
    </lineage>
</organism>
<evidence type="ECO:0000313" key="5">
    <source>
        <dbReference type="Proteomes" id="UP001302978"/>
    </source>
</evidence>
<dbReference type="Pfam" id="PF07752">
    <property type="entry name" value="S-layer"/>
    <property type="match status" value="3"/>
</dbReference>
<name>A0AA96V0V9_9EURY</name>
<dbReference type="AlphaFoldDB" id="A0AA96V0V9"/>
<feature type="compositionally biased region" description="Polar residues" evidence="1">
    <location>
        <begin position="718"/>
        <end position="729"/>
    </location>
</feature>
<feature type="compositionally biased region" description="Polar residues" evidence="1">
    <location>
        <begin position="291"/>
        <end position="302"/>
    </location>
</feature>
<dbReference type="InterPro" id="IPR006457">
    <property type="entry name" value="S_layer-rel_Mac"/>
</dbReference>
<dbReference type="Proteomes" id="UP001302978">
    <property type="component" value="Chromosome"/>
</dbReference>
<dbReference type="Gene3D" id="2.60.40.4190">
    <property type="match status" value="1"/>
</dbReference>
<accession>A0AA96V0V9</accession>
<feature type="compositionally biased region" description="Low complexity" evidence="1">
    <location>
        <begin position="730"/>
        <end position="745"/>
    </location>
</feature>
<reference evidence="4 5" key="1">
    <citation type="submission" date="2023-07" db="EMBL/GenBank/DDBJ databases">
        <title>Closed genoem sequence of Methanomicrococcus sp. Hf6.</title>
        <authorList>
            <person name="Poehlein A."/>
            <person name="Protasov E."/>
            <person name="Platt K."/>
            <person name="Reeh H."/>
            <person name="Daniel R."/>
            <person name="Brune A."/>
        </authorList>
    </citation>
    <scope>NUCLEOTIDE SEQUENCE [LARGE SCALE GENOMIC DNA]</scope>
    <source>
        <strain evidence="4 5">Hf6</strain>
    </source>
</reference>
<evidence type="ECO:0000256" key="1">
    <source>
        <dbReference type="SAM" id="MobiDB-lite"/>
    </source>
</evidence>
<keyword evidence="2" id="KW-0472">Membrane</keyword>
<dbReference type="EMBL" id="CP131059">
    <property type="protein sequence ID" value="WNY24354.1"/>
    <property type="molecule type" value="Genomic_DNA"/>
</dbReference>
<proteinExistence type="predicted"/>
<evidence type="ECO:0000256" key="2">
    <source>
        <dbReference type="SAM" id="Phobius"/>
    </source>
</evidence>
<keyword evidence="2" id="KW-0812">Transmembrane</keyword>
<feature type="transmembrane region" description="Helical" evidence="2">
    <location>
        <begin position="749"/>
        <end position="767"/>
    </location>
</feature>
<feature type="domain" description="S-layer family duplication" evidence="3">
    <location>
        <begin position="85"/>
        <end position="265"/>
    </location>
</feature>
<dbReference type="KEGG" id="mehf:MmiHf6_16850"/>
<keyword evidence="2" id="KW-1133">Transmembrane helix</keyword>
<keyword evidence="5" id="KW-1185">Reference proteome</keyword>
<dbReference type="Gene3D" id="2.60.98.40">
    <property type="match status" value="2"/>
</dbReference>
<evidence type="ECO:0000259" key="3">
    <source>
        <dbReference type="Pfam" id="PF07752"/>
    </source>
</evidence>
<feature type="region of interest" description="Disordered" evidence="1">
    <location>
        <begin position="267"/>
        <end position="302"/>
    </location>
</feature>
<feature type="compositionally biased region" description="Basic and acidic residues" evidence="1">
    <location>
        <begin position="701"/>
        <end position="713"/>
    </location>
</feature>
<gene>
    <name evidence="4" type="ORF">MmiHf6_16850</name>
</gene>
<evidence type="ECO:0000313" key="4">
    <source>
        <dbReference type="EMBL" id="WNY24354.1"/>
    </source>
</evidence>
<feature type="domain" description="S-layer family duplication" evidence="3">
    <location>
        <begin position="431"/>
        <end position="676"/>
    </location>
</feature>
<feature type="domain" description="S-layer family duplication" evidence="3">
    <location>
        <begin position="300"/>
        <end position="396"/>
    </location>
</feature>
<dbReference type="NCBIfam" id="TIGR01567">
    <property type="entry name" value="S_layer_rel_Mac"/>
    <property type="match status" value="1"/>
</dbReference>
<feature type="region of interest" description="Disordered" evidence="1">
    <location>
        <begin position="693"/>
        <end position="745"/>
    </location>
</feature>
<sequence>MRITRFILIISVLVSLLIPIGTATAADSAAGSAVDDAANNAASSAANNTAGYAAGYTSASVDIRSSIIFKDTPVDYALKGDDFDSWAITPMIWSGVYYKINTNASTEKMYIYPYSGSSPMTFNEDHTAAERPSKVDIYYETFPIVTNYSYKNWTYGVTDEGKSQYGVYSTINLFGDSYVLISPDNYVLNPGEKELEYKYTPEMTKLVELVIDKSSKYNRSAGEEISLGNGYVVIPEEIDVMRQKVKLNLYKDDVLLDSAVVYAGSGSSNCSDDDDDDNDRSKDKSDSSSDTGNTANSASYDNSDTMISKGDVLGEKNVTYFRCRVSSIFDGADHPIVEINGVWLIDFETAFEVEDADFGYFKEDGIGPDSIKYKAENIGVTENTTIPLGGKTNFETLGIFLPHSWGFYVKNIETAAKSYEIRSHILTSDNYKEGIEAFNFAGFYSDRYTGTGSEKFSILVDDLGYSNRVIPEGCLTYVITPVSTNYRGGLEGNYYVMGLLGNTYIPFSETNTQKMMELLITTGVKRTLAVGQPFVLGNYSIVPTAIDVAGNKVYLEILRDGESIGNSTVSTNGDEAGKTWTLNKTVLGDEVTVAKIYVDMVFQGDSDSFVVLEGIWLADYTTAREISTSDEFEKLDFIGQNNVDGINQLVFISNEEIVLESNKKIELTDGFTLKVASNRSTLRFYLSTTESLRNSSSSDRSTGDSENESKDTNDTNDTEISADSASVENSNSGFASDSDSSSSSWKSDVIAASGILTIFAGAGFLFWNKNGKK</sequence>